<dbReference type="EMBL" id="FOAP01000002">
    <property type="protein sequence ID" value="SEK74437.1"/>
    <property type="molecule type" value="Genomic_DNA"/>
</dbReference>
<accession>A0A1H7JKP9</accession>
<dbReference type="PROSITE" id="PS51257">
    <property type="entry name" value="PROKAR_LIPOPROTEIN"/>
    <property type="match status" value="1"/>
</dbReference>
<reference evidence="3" key="1">
    <citation type="submission" date="2016-10" db="EMBL/GenBank/DDBJ databases">
        <authorList>
            <person name="Varghese N."/>
            <person name="Submissions S."/>
        </authorList>
    </citation>
    <scope>NUCLEOTIDE SEQUENCE [LARGE SCALE GENOMIC DNA]</scope>
    <source>
        <strain evidence="3">DSM 17044</strain>
    </source>
</reference>
<evidence type="ECO:0000313" key="2">
    <source>
        <dbReference type="EMBL" id="SEK74437.1"/>
    </source>
</evidence>
<dbReference type="SUPFAM" id="SSF50978">
    <property type="entry name" value="WD40 repeat-like"/>
    <property type="match status" value="1"/>
</dbReference>
<evidence type="ECO:0000256" key="1">
    <source>
        <dbReference type="SAM" id="MobiDB-lite"/>
    </source>
</evidence>
<organism evidence="2 3">
    <name type="scientific">Stigmatella aurantiaca</name>
    <dbReference type="NCBI Taxonomy" id="41"/>
    <lineage>
        <taxon>Bacteria</taxon>
        <taxon>Pseudomonadati</taxon>
        <taxon>Myxococcota</taxon>
        <taxon>Myxococcia</taxon>
        <taxon>Myxococcales</taxon>
        <taxon>Cystobacterineae</taxon>
        <taxon>Archangiaceae</taxon>
        <taxon>Stigmatella</taxon>
    </lineage>
</organism>
<dbReference type="InterPro" id="IPR036322">
    <property type="entry name" value="WD40_repeat_dom_sf"/>
</dbReference>
<dbReference type="AlphaFoldDB" id="A0A1H7JKP9"/>
<keyword evidence="3" id="KW-1185">Reference proteome</keyword>
<evidence type="ECO:0000313" key="3">
    <source>
        <dbReference type="Proteomes" id="UP000182719"/>
    </source>
</evidence>
<proteinExistence type="predicted"/>
<dbReference type="OrthoDB" id="5483347at2"/>
<gene>
    <name evidence="2" type="ORF">SAMN05444354_102225</name>
</gene>
<dbReference type="RefSeq" id="WP_075005376.1">
    <property type="nucleotide sequence ID" value="NZ_FOAP01000002.1"/>
</dbReference>
<dbReference type="Proteomes" id="UP000182719">
    <property type="component" value="Unassembled WGS sequence"/>
</dbReference>
<sequence length="559" mass="59909">MRLFLFGLWFVTLAACKSEDRREGAIRVDLSYATFRPGCLTLTASDKADPSRSTVEVLSAPETADGRPPRSRELTVAVYRQDTWSRDLVVTAEAFERDCAVEDKKLVATQSVDAQVPEEGIAVVRLDLRATDLDDDDFVLAVEGGTDCNDAKPEVKPGATDLACTTTDECVGTFSCTAAGVATACVSTQPVTTWYTDVDGDGQAGTPVGDDCKPPVEGAVTPRQDCDNDDSPFASTNAEERCDRVDNNCNGQVDEIGCGTVSWKAVPSSFDDPESRWNAVAVYREGHAWVVGDGNKVVHVKGNNDIKPYTHCKGDWISAWAHPTEGRVFLGAEGGKLGAYVPGQPDCGQTTSGFTSRISGLVGFVEGNSTKLFVADSGGRIYRWDYPNQPSEPVNTGIKAGINLRAIHGTKVSNMLAVGYDGDTPKILRSTEGGSTWVEEALPAGSIPKLTSVHVVHDGLAFAAGEGGVVLMRAEGKWTELPRLTQEGTNPPDVLGLTAYSRTAVYVAVSDETVRWFDGNTWRIDTRDFGTPKGLGGVGPHEVWVVGSRNTILRRVPVP</sequence>
<dbReference type="InterPro" id="IPR021655">
    <property type="entry name" value="Put_metal-bd"/>
</dbReference>
<dbReference type="Pfam" id="PF11617">
    <property type="entry name" value="Cu-binding_MopE"/>
    <property type="match status" value="2"/>
</dbReference>
<name>A0A1H7JKP9_STIAU</name>
<feature type="region of interest" description="Disordered" evidence="1">
    <location>
        <begin position="51"/>
        <end position="70"/>
    </location>
</feature>
<protein>
    <submittedName>
        <fullName evidence="2">Putative metal-binding motif-containing protein</fullName>
    </submittedName>
</protein>